<evidence type="ECO:0000256" key="1">
    <source>
        <dbReference type="ARBA" id="ARBA00005739"/>
    </source>
</evidence>
<sequence>MKHSRNCSDTSDSIPKRFKIGTAASPIATINGNEDINSTVDYKTLQKSSRSQSPLKPTDKLWNAFNSERLLKERLAHYGLDYVKDPLEHYKNIFDKNSKWYSRAVKPLYMVNDCMPYKTESHLDQARYLCHVMVNLYISISSLDIQGLISISSKELSELKNEINDFLTHSDMPLLTQEMEAVNNDIADYDEGEEDDDEFDIFEDNEYIDSIGPDFNATGKITSRSATIINVNHWTNELKNCLHFDFPLTLRKSLATVYYYLSLVQGQKIYRQLHVEIFTSLVTIDDEGTDFTEELINIGLVLDHKLLVDFLCVFLPYPDSDYVKYEITSKEDLQLFRVLLKLSHNAKAFFDKTSTRTMKDLMDRLLSSLSPSTMTIVLPMITSSVPYHYNSEHKIIDYFPFFYSFWSSVSANITIDTHIYDFAGNIAEDAHWKLLKGVEKDEFFINFKEHFNQFGLFTDEQMTFMFNRLQGHLRTDGQIHSYSRTARPFVFGLNGSNNKMYFEKLLSLTRSIETFVHPSNSGFWTKPIAKFVHSFTKMYHKRAKKEEQLEIKHELCLTPECHTKIVDMFLEILTVGAQNKNSEIANFYISALAYLLDLKPQNSNLLFERVLIDMYESLSGDHVNSRHRIISALKRFTRTVRYLVMNKLYRVHIMNILLMLVNKIDINDVNLTSNIFNCIVSIASFVPFIKMVKEDEYITFESNTLPFIAEHFEQMKSIEITQSFVYDDEILDKATRASTTIFDNIFLVYVDKIFQLVDIDLDDGLVTKINQTTMLMLESMDDSTFNLFSRQLQRKFWDNDSFRENEPNYELVTVPMSALVKRTPKLCEEFFDMLSFNVKEQIQKGAGSIRSSTEIQQRDVKLVLYLMALNDIFRQSHESLLKFSDKLMEFFHFVYESITNPPIDVVSSILVHSALSTLTNTEIKTCRMFPENCVLPIDEMWGGMQFDNRKFQKQYLTFDWHIPSEDEATLAINIFETLTNYCITSIDRLLEGNNLDPGSPDEIQKYILIVTHAISGCSLLFDPDFNNVDQRSQEPETITDFTKLRNERDLKSDTPDLNVEYETPLTKNEDTEYIDSQFSDESPDMVEFKDTIDLVMEDTDPSQAPSGINTPAIGDSNGTIDDLPFRDLDIYTCNYFFGSTSEQKCSHPNYYKVHELKARVGFFFHKMCKYLSSNFENNTSVYRILLHGLKVWFTDVGQETIFNNDISCFLDLEFLENIQSLSNLQEPFTTTCLAIRANTFHQSRVLLKSTNRRPSKLEALLLRDVIDLATSVYPDVHKPAQGTLVHCMKQLVGSYSIIVNILLPSLETKLSEADFMSIQVILKVLMIKKIHRKLHTDYKNFEKLLNLLLECCKINEQDISLYSEKLLNEVINGVKIPSSVCIIDDRAFDPILTPPDESVAFQVKLIKRAKDNKRENYITLLSSIESKMVTVLNSEEEISWKIAMMMMRFVTRIQSSLETKADKNVIAAIHKQTLSKHPHIIHLAVKSFLGIFNKLFSLNDYDYDISRSSLNTFDPKYINKMETKSIDFNKKFKAEMNNFNTPKYFIDNRAFVGWLCWGSPMKVMKPEQIEIKLTENDTEVMKAMGHILTKEWLVEMTTSLLQDNETRSVFSSGNVSFFILIISLIANSVCDLPLSCLFDLCKKYYDRYDKASMITSVEIFSALIVSSKFMTNAMIKQRNDFVDEFLPDCLENELNHDAFEIWATVAWWVPTVVDIRRCPPFYYHFSKLNKLLDTNSDAASHQANKILMFRGVLTTLEFKTPDVNPILNDIVFYHPYDQVRESIAKLFTTLLQNASSQSSSSPDNLLKITRNNSNGLGIPVKFVPEFMEVIIKQQFIEIVKESATLVGLSPQDILKTKFYYLSSTMYYWIKEMTKGPNRVLLVPFLYDCVAPFLMELMKHKDVCKLADVDPTPLYASLAYMPYRKEHLSNMINLICDTTLTSTAYQIRVQLSFVQHFFSAQLLQLSSKHRDDILSFVVHNLYDPNHLEVRMKAADVLSDIVHNLGQSNKFLHGLIKKFNKNLGTHTWQERKELSKSDIKIHGSVVGLGAIISAFPYVFPLPRWIPEQLSTLSSWARTSGIAGSSAKTTISEFKKVRTDTWQFDRAVFTNEELEDLEGVLWRSYYA</sequence>
<keyword evidence="3" id="KW-0227">DNA damage</keyword>
<comment type="similarity">
    <text evidence="1">Belongs to the BLM10 family.</text>
</comment>
<dbReference type="InterPro" id="IPR032430">
    <property type="entry name" value="Blm10_mid"/>
</dbReference>
<dbReference type="GO" id="GO:0005829">
    <property type="term" value="C:cytosol"/>
    <property type="evidence" value="ECO:0007669"/>
    <property type="project" value="TreeGrafter"/>
</dbReference>
<dbReference type="InterPro" id="IPR021843">
    <property type="entry name" value="PSME4_C"/>
</dbReference>
<dbReference type="Pfam" id="PF11919">
    <property type="entry name" value="PSME4_C"/>
    <property type="match status" value="1"/>
</dbReference>
<evidence type="ECO:0000256" key="2">
    <source>
        <dbReference type="ARBA" id="ARBA00022737"/>
    </source>
</evidence>
<dbReference type="GeneID" id="14495803"/>
<proteinExistence type="inferred from homology"/>
<feature type="domain" description="Proteasome activator Blm10 middle HEAT repeats region" evidence="6">
    <location>
        <begin position="506"/>
        <end position="1021"/>
    </location>
</feature>
<dbReference type="GO" id="GO:1902906">
    <property type="term" value="P:proteasome storage granule assembly"/>
    <property type="evidence" value="ECO:0007669"/>
    <property type="project" value="EnsemblFungi"/>
</dbReference>
<dbReference type="KEGG" id="tbl:TBLA_0D02640"/>
<dbReference type="Proteomes" id="UP000002866">
    <property type="component" value="Chromosome 4"/>
</dbReference>
<dbReference type="GO" id="GO:0034515">
    <property type="term" value="C:proteasome storage granule"/>
    <property type="evidence" value="ECO:0007669"/>
    <property type="project" value="EnsemblFungi"/>
</dbReference>
<dbReference type="Gene3D" id="1.10.287.2210">
    <property type="match status" value="1"/>
</dbReference>
<dbReference type="GO" id="GO:0016504">
    <property type="term" value="F:peptidase activator activity"/>
    <property type="evidence" value="ECO:0007669"/>
    <property type="project" value="EnsemblFungi"/>
</dbReference>
<dbReference type="SUPFAM" id="SSF48371">
    <property type="entry name" value="ARM repeat"/>
    <property type="match status" value="2"/>
</dbReference>
<accession>I2H315</accession>
<dbReference type="InParanoid" id="I2H315"/>
<dbReference type="GO" id="GO:0006281">
    <property type="term" value="P:DNA repair"/>
    <property type="evidence" value="ECO:0007669"/>
    <property type="project" value="UniProtKB-KW"/>
</dbReference>
<keyword evidence="9" id="KW-1185">Reference proteome</keyword>
<protein>
    <recommendedName>
        <fullName evidence="10">Proteasome activator Blm10 mid region domain-containing protein</fullName>
    </recommendedName>
</protein>
<dbReference type="GO" id="GO:1990236">
    <property type="term" value="P:proteasome core complex import into nucleus"/>
    <property type="evidence" value="ECO:0007669"/>
    <property type="project" value="EnsemblFungi"/>
</dbReference>
<keyword evidence="4" id="KW-0234">DNA repair</keyword>
<dbReference type="Pfam" id="PF16547">
    <property type="entry name" value="BLM10_N"/>
    <property type="match status" value="1"/>
</dbReference>
<reference evidence="8 9" key="1">
    <citation type="journal article" date="2011" name="Proc. Natl. Acad. Sci. U.S.A.">
        <title>Evolutionary erosion of yeast sex chromosomes by mating-type switching accidents.</title>
        <authorList>
            <person name="Gordon J.L."/>
            <person name="Armisen D."/>
            <person name="Proux-Wera E."/>
            <person name="Oheigeartaigh S.S."/>
            <person name="Byrne K.P."/>
            <person name="Wolfe K.H."/>
        </authorList>
    </citation>
    <scope>NUCLEOTIDE SEQUENCE [LARGE SCALE GENOMIC DNA]</scope>
    <source>
        <strain evidence="9">ATCC 34711 / CBS 6284 / DSM 70876 / NBRC 10599 / NRRL Y-10934 / UCD 77-7</strain>
    </source>
</reference>
<dbReference type="PANTHER" id="PTHR32170">
    <property type="entry name" value="PROTEASOME ACTIVATOR COMPLEX SUBUNIT 4"/>
    <property type="match status" value="1"/>
</dbReference>
<evidence type="ECO:0008006" key="10">
    <source>
        <dbReference type="Google" id="ProtNLM"/>
    </source>
</evidence>
<evidence type="ECO:0000313" key="9">
    <source>
        <dbReference type="Proteomes" id="UP000002866"/>
    </source>
</evidence>
<dbReference type="PANTHER" id="PTHR32170:SF3">
    <property type="entry name" value="PROTEASOME ACTIVATOR COMPLEX SUBUNIT 4"/>
    <property type="match status" value="1"/>
</dbReference>
<evidence type="ECO:0000313" key="8">
    <source>
        <dbReference type="EMBL" id="CCH60767.1"/>
    </source>
</evidence>
<dbReference type="eggNOG" id="KOG1851">
    <property type="taxonomic scope" value="Eukaryota"/>
</dbReference>
<gene>
    <name evidence="8" type="primary">TBLA0D02640</name>
    <name evidence="8" type="ORF">TBLA_0D02640</name>
</gene>
<dbReference type="STRING" id="1071380.I2H315"/>
<dbReference type="GO" id="GO:0070628">
    <property type="term" value="F:proteasome binding"/>
    <property type="evidence" value="ECO:0007669"/>
    <property type="project" value="EnsemblFungi"/>
</dbReference>
<dbReference type="InterPro" id="IPR032372">
    <property type="entry name" value="Blm10_N"/>
</dbReference>
<evidence type="ECO:0000259" key="7">
    <source>
        <dbReference type="Pfam" id="PF16547"/>
    </source>
</evidence>
<dbReference type="RefSeq" id="XP_004180286.1">
    <property type="nucleotide sequence ID" value="XM_004180238.1"/>
</dbReference>
<dbReference type="GO" id="GO:0043248">
    <property type="term" value="P:proteasome assembly"/>
    <property type="evidence" value="ECO:0007669"/>
    <property type="project" value="EnsemblFungi"/>
</dbReference>
<dbReference type="OMA" id="ECTQLVP"/>
<dbReference type="GO" id="GO:0010499">
    <property type="term" value="P:proteasomal ubiquitin-independent protein catabolic process"/>
    <property type="evidence" value="ECO:0007669"/>
    <property type="project" value="EnsemblFungi"/>
</dbReference>
<organism evidence="8 9">
    <name type="scientific">Henningerozyma blattae (strain ATCC 34711 / CBS 6284 / DSM 70876 / NBRC 10599 / NRRL Y-10934 / UCD 77-7)</name>
    <name type="common">Yeast</name>
    <name type="synonym">Tetrapisispora blattae</name>
    <dbReference type="NCBI Taxonomy" id="1071380"/>
    <lineage>
        <taxon>Eukaryota</taxon>
        <taxon>Fungi</taxon>
        <taxon>Dikarya</taxon>
        <taxon>Ascomycota</taxon>
        <taxon>Saccharomycotina</taxon>
        <taxon>Saccharomycetes</taxon>
        <taxon>Saccharomycetales</taxon>
        <taxon>Saccharomycetaceae</taxon>
        <taxon>Henningerozyma</taxon>
    </lineage>
</organism>
<evidence type="ECO:0000259" key="5">
    <source>
        <dbReference type="Pfam" id="PF11919"/>
    </source>
</evidence>
<feature type="domain" description="Proteasome activator Blm10 N-terminal" evidence="7">
    <location>
        <begin position="71"/>
        <end position="148"/>
    </location>
</feature>
<dbReference type="Pfam" id="PF16507">
    <property type="entry name" value="HEAT_PSME4_mid"/>
    <property type="match status" value="1"/>
</dbReference>
<dbReference type="EMBL" id="HE806319">
    <property type="protein sequence ID" value="CCH60767.1"/>
    <property type="molecule type" value="Genomic_DNA"/>
</dbReference>
<feature type="domain" description="Proteasome activator complex subunit 4 C-terminal" evidence="5">
    <location>
        <begin position="2037"/>
        <end position="2124"/>
    </location>
</feature>
<evidence type="ECO:0000256" key="3">
    <source>
        <dbReference type="ARBA" id="ARBA00022763"/>
    </source>
</evidence>
<evidence type="ECO:0000259" key="6">
    <source>
        <dbReference type="Pfam" id="PF16507"/>
    </source>
</evidence>
<dbReference type="GO" id="GO:0005634">
    <property type="term" value="C:nucleus"/>
    <property type="evidence" value="ECO:0007669"/>
    <property type="project" value="EnsemblFungi"/>
</dbReference>
<dbReference type="InterPro" id="IPR035309">
    <property type="entry name" value="PSME4"/>
</dbReference>
<dbReference type="OrthoDB" id="17907at2759"/>
<dbReference type="HOGENOM" id="CLU_000772_0_0_1"/>
<dbReference type="FunCoup" id="I2H315">
    <property type="interactions" value="384"/>
</dbReference>
<dbReference type="InterPro" id="IPR016024">
    <property type="entry name" value="ARM-type_fold"/>
</dbReference>
<evidence type="ECO:0000256" key="4">
    <source>
        <dbReference type="ARBA" id="ARBA00023204"/>
    </source>
</evidence>
<dbReference type="GO" id="GO:0061136">
    <property type="term" value="P:regulation of proteasomal protein catabolic process"/>
    <property type="evidence" value="ECO:0007669"/>
    <property type="project" value="EnsemblFungi"/>
</dbReference>
<name>I2H315_HENB6</name>
<keyword evidence="2" id="KW-0677">Repeat</keyword>